<evidence type="ECO:0000313" key="2">
    <source>
        <dbReference type="EMBL" id="OAQ56459.1"/>
    </source>
</evidence>
<proteinExistence type="predicted"/>
<gene>
    <name evidence="2" type="ORF">A6E74_03345</name>
    <name evidence="1" type="ORF">ETH01_04730</name>
</gene>
<dbReference type="Pfam" id="PF06304">
    <property type="entry name" value="DUF1048"/>
    <property type="match status" value="1"/>
</dbReference>
<dbReference type="EMBL" id="BJUG01000002">
    <property type="protein sequence ID" value="GEK36186.1"/>
    <property type="molecule type" value="Genomic_DNA"/>
</dbReference>
<dbReference type="Proteomes" id="UP000078516">
    <property type="component" value="Unassembled WGS sequence"/>
</dbReference>
<dbReference type="EMBL" id="LWMN01000010">
    <property type="protein sequence ID" value="OAQ56459.1"/>
    <property type="molecule type" value="Genomic_DNA"/>
</dbReference>
<dbReference type="Proteomes" id="UP000321361">
    <property type="component" value="Unassembled WGS sequence"/>
</dbReference>
<evidence type="ECO:0000313" key="4">
    <source>
        <dbReference type="Proteomes" id="UP000321361"/>
    </source>
</evidence>
<accession>A0A179EUA3</accession>
<organism evidence="2 3">
    <name type="scientific">Enterococcus thailandicus</name>
    <dbReference type="NCBI Taxonomy" id="417368"/>
    <lineage>
        <taxon>Bacteria</taxon>
        <taxon>Bacillati</taxon>
        <taxon>Bacillota</taxon>
        <taxon>Bacilli</taxon>
        <taxon>Lactobacillales</taxon>
        <taxon>Enterococcaceae</taxon>
        <taxon>Enterococcus</taxon>
    </lineage>
</organism>
<sequence length="117" mass="13754">MNKFFDDYLNVKKIITSKKEYKAQMARVDALPNDYQFVFKKIQSHMWKFATGSGYDMMAVQYDLIDLFEEGIADGKKVLEVTGTDVASFCDELLKSTKTYTEDWRENLNREINKKLR</sequence>
<comment type="caution">
    <text evidence="2">The sequence shown here is derived from an EMBL/GenBank/DDBJ whole genome shotgun (WGS) entry which is preliminary data.</text>
</comment>
<dbReference type="AlphaFoldDB" id="A0A179EUA3"/>
<dbReference type="PIRSF" id="PIRSF029876">
    <property type="entry name" value="UCP029876"/>
    <property type="match status" value="1"/>
</dbReference>
<reference evidence="2 3" key="1">
    <citation type="submission" date="2016-04" db="EMBL/GenBank/DDBJ databases">
        <title>Draft genome of an Enterococcus thailandicus strain isolated from bovine feces.</title>
        <authorList>
            <person name="Beukers A.G."/>
            <person name="Zaheer R."/>
            <person name="Goji N."/>
            <person name="Cook S.R."/>
            <person name="Amoako K."/>
            <person name="Chaves A.V."/>
            <person name="Ward M.P."/>
            <person name="Mcallister T.A."/>
        </authorList>
    </citation>
    <scope>NUCLEOTIDE SEQUENCE [LARGE SCALE GENOMIC DNA]</scope>
    <source>
        <strain evidence="2 3">F0711D 46</strain>
    </source>
</reference>
<evidence type="ECO:0000313" key="3">
    <source>
        <dbReference type="Proteomes" id="UP000078516"/>
    </source>
</evidence>
<keyword evidence="3" id="KW-1185">Reference proteome</keyword>
<dbReference type="OrthoDB" id="2087617at2"/>
<dbReference type="Gene3D" id="1.10.1900.10">
    <property type="entry name" value="c-terminal domain of poly(a) binding protein"/>
    <property type="match status" value="1"/>
</dbReference>
<reference evidence="1 4" key="2">
    <citation type="submission" date="2019-07" db="EMBL/GenBank/DDBJ databases">
        <title>Whole genome shotgun sequence of Enterococcus thailandicus NBRC 101867.</title>
        <authorList>
            <person name="Hosoyama A."/>
            <person name="Uohara A."/>
            <person name="Ohji S."/>
            <person name="Ichikawa N."/>
        </authorList>
    </citation>
    <scope>NUCLEOTIDE SEQUENCE [LARGE SCALE GENOMIC DNA]</scope>
    <source>
        <strain evidence="1 4">NBRC 101867</strain>
    </source>
</reference>
<dbReference type="InterPro" id="IPR008316">
    <property type="entry name" value="UCP029876"/>
</dbReference>
<dbReference type="SUPFAM" id="SSF158560">
    <property type="entry name" value="BH3980-like"/>
    <property type="match status" value="1"/>
</dbReference>
<protein>
    <submittedName>
        <fullName evidence="2">Cytoplasmic protein</fullName>
    </submittedName>
</protein>
<evidence type="ECO:0000313" key="1">
    <source>
        <dbReference type="EMBL" id="GEK36186.1"/>
    </source>
</evidence>
<name>A0A179EUA3_ENTTH</name>
<dbReference type="RefSeq" id="WP_067482147.1">
    <property type="nucleotide sequence ID" value="NZ_BJUG01000002.1"/>
</dbReference>